<evidence type="ECO:0000313" key="9">
    <source>
        <dbReference type="EMBL" id="MFB5190707.1"/>
    </source>
</evidence>
<keyword evidence="3" id="KW-1003">Cell membrane</keyword>
<dbReference type="Proteomes" id="UP001579974">
    <property type="component" value="Unassembled WGS sequence"/>
</dbReference>
<keyword evidence="2" id="KW-0813">Transport</keyword>
<feature type="domain" description="Major facilitator superfamily (MFS) profile" evidence="8">
    <location>
        <begin position="28"/>
        <end position="442"/>
    </location>
</feature>
<evidence type="ECO:0000256" key="3">
    <source>
        <dbReference type="ARBA" id="ARBA00022475"/>
    </source>
</evidence>
<dbReference type="CDD" id="cd17319">
    <property type="entry name" value="MFS_ExuT_GudP_like"/>
    <property type="match status" value="1"/>
</dbReference>
<dbReference type="RefSeq" id="WP_275474519.1">
    <property type="nucleotide sequence ID" value="NZ_CP162940.1"/>
</dbReference>
<dbReference type="Gene3D" id="1.20.1250.20">
    <property type="entry name" value="MFS general substrate transporter like domains"/>
    <property type="match status" value="2"/>
</dbReference>
<evidence type="ECO:0000256" key="7">
    <source>
        <dbReference type="SAM" id="Phobius"/>
    </source>
</evidence>
<evidence type="ECO:0000256" key="5">
    <source>
        <dbReference type="ARBA" id="ARBA00022989"/>
    </source>
</evidence>
<dbReference type="InterPro" id="IPR000849">
    <property type="entry name" value="Sugar_P_transporter"/>
</dbReference>
<dbReference type="PIRSF" id="PIRSF002808">
    <property type="entry name" value="Hexose_phosphate_transp"/>
    <property type="match status" value="1"/>
</dbReference>
<protein>
    <submittedName>
        <fullName evidence="9">MFS transporter</fullName>
    </submittedName>
</protein>
<evidence type="ECO:0000256" key="6">
    <source>
        <dbReference type="ARBA" id="ARBA00023136"/>
    </source>
</evidence>
<evidence type="ECO:0000259" key="8">
    <source>
        <dbReference type="PROSITE" id="PS50850"/>
    </source>
</evidence>
<dbReference type="InterPro" id="IPR011701">
    <property type="entry name" value="MFS"/>
</dbReference>
<comment type="caution">
    <text evidence="9">The sequence shown here is derived from an EMBL/GenBank/DDBJ whole genome shotgun (WGS) entry which is preliminary data.</text>
</comment>
<dbReference type="PANTHER" id="PTHR11662">
    <property type="entry name" value="SOLUTE CARRIER FAMILY 17"/>
    <property type="match status" value="1"/>
</dbReference>
<proteinExistence type="predicted"/>
<keyword evidence="10" id="KW-1185">Reference proteome</keyword>
<dbReference type="SUPFAM" id="SSF103473">
    <property type="entry name" value="MFS general substrate transporter"/>
    <property type="match status" value="1"/>
</dbReference>
<feature type="transmembrane region" description="Helical" evidence="7">
    <location>
        <begin position="352"/>
        <end position="373"/>
    </location>
</feature>
<feature type="transmembrane region" description="Helical" evidence="7">
    <location>
        <begin position="393"/>
        <end position="411"/>
    </location>
</feature>
<feature type="transmembrane region" description="Helical" evidence="7">
    <location>
        <begin position="251"/>
        <end position="271"/>
    </location>
</feature>
<comment type="subcellular location">
    <subcellularLocation>
        <location evidence="1">Cell membrane</location>
        <topology evidence="1">Multi-pass membrane protein</topology>
    </subcellularLocation>
</comment>
<evidence type="ECO:0000256" key="2">
    <source>
        <dbReference type="ARBA" id="ARBA00022448"/>
    </source>
</evidence>
<dbReference type="InterPro" id="IPR036259">
    <property type="entry name" value="MFS_trans_sf"/>
</dbReference>
<dbReference type="PROSITE" id="PS50850">
    <property type="entry name" value="MFS"/>
    <property type="match status" value="1"/>
</dbReference>
<feature type="transmembrane region" description="Helical" evidence="7">
    <location>
        <begin position="24"/>
        <end position="41"/>
    </location>
</feature>
<dbReference type="InterPro" id="IPR050382">
    <property type="entry name" value="MFS_Na/Anion_cotransporter"/>
</dbReference>
<feature type="transmembrane region" description="Helical" evidence="7">
    <location>
        <begin position="417"/>
        <end position="438"/>
    </location>
</feature>
<feature type="transmembrane region" description="Helical" evidence="7">
    <location>
        <begin position="93"/>
        <end position="112"/>
    </location>
</feature>
<dbReference type="PANTHER" id="PTHR11662:SF399">
    <property type="entry name" value="FI19708P1-RELATED"/>
    <property type="match status" value="1"/>
</dbReference>
<feature type="transmembrane region" description="Helical" evidence="7">
    <location>
        <begin position="291"/>
        <end position="315"/>
    </location>
</feature>
<dbReference type="InterPro" id="IPR020846">
    <property type="entry name" value="MFS_dom"/>
</dbReference>
<reference evidence="9 10" key="1">
    <citation type="journal article" date="2024" name="Int. J. Mol. Sci.">
        <title>Exploration of Alicyclobacillus spp. Genome in Search of Antibiotic Resistance.</title>
        <authorList>
            <person name="Bucka-Kolendo J."/>
            <person name="Kiousi D.E."/>
            <person name="Dekowska A."/>
            <person name="Mikolajczuk-Szczyrba A."/>
            <person name="Karadedos D.M."/>
            <person name="Michael P."/>
            <person name="Galanis A."/>
            <person name="Sokolowska B."/>
        </authorList>
    </citation>
    <scope>NUCLEOTIDE SEQUENCE [LARGE SCALE GENOMIC DNA]</scope>
    <source>
        <strain evidence="9 10">KKP 3000</strain>
    </source>
</reference>
<feature type="transmembrane region" description="Helical" evidence="7">
    <location>
        <begin position="182"/>
        <end position="202"/>
    </location>
</feature>
<gene>
    <name evidence="9" type="ORF">KKP3000_004192</name>
</gene>
<feature type="transmembrane region" description="Helical" evidence="7">
    <location>
        <begin position="327"/>
        <end position="346"/>
    </location>
</feature>
<keyword evidence="6 7" id="KW-0472">Membrane</keyword>
<evidence type="ECO:0000313" key="10">
    <source>
        <dbReference type="Proteomes" id="UP001579974"/>
    </source>
</evidence>
<keyword evidence="5 7" id="KW-1133">Transmembrane helix</keyword>
<organism evidence="9 10">
    <name type="scientific">Alicyclobacillus fastidiosus</name>
    <dbReference type="NCBI Taxonomy" id="392011"/>
    <lineage>
        <taxon>Bacteria</taxon>
        <taxon>Bacillati</taxon>
        <taxon>Bacillota</taxon>
        <taxon>Bacilli</taxon>
        <taxon>Bacillales</taxon>
        <taxon>Alicyclobacillaceae</taxon>
        <taxon>Alicyclobacillus</taxon>
    </lineage>
</organism>
<accession>A0ABV5AEU0</accession>
<dbReference type="Pfam" id="PF07690">
    <property type="entry name" value="MFS_1"/>
    <property type="match status" value="1"/>
</dbReference>
<keyword evidence="4 7" id="KW-0812">Transmembrane</keyword>
<feature type="transmembrane region" description="Helical" evidence="7">
    <location>
        <begin position="151"/>
        <end position="176"/>
    </location>
</feature>
<evidence type="ECO:0000256" key="4">
    <source>
        <dbReference type="ARBA" id="ARBA00022692"/>
    </source>
</evidence>
<dbReference type="EMBL" id="JBDXSU010000007">
    <property type="protein sequence ID" value="MFB5190707.1"/>
    <property type="molecule type" value="Genomic_DNA"/>
</dbReference>
<feature type="transmembrane region" description="Helical" evidence="7">
    <location>
        <begin position="61"/>
        <end position="81"/>
    </location>
</feature>
<name>A0ABV5AEU0_9BACL</name>
<evidence type="ECO:0000256" key="1">
    <source>
        <dbReference type="ARBA" id="ARBA00004651"/>
    </source>
</evidence>
<sequence length="444" mass="48289">MGNVSPQHELAGDTRLVRPRAKNVRWIVVVILTLLSIINYLDRGNLSVAAPLIMKDLHMNPAAMGVILSSFVWPYAVMNLPSGWAVDKFGTKVMMSVAVGFWSVVAVATGFMRTMGTFILTRVLLGVGESAMFPAAIKATNAWFPKHEKGFATSIFIAGTQVGLAISPLLSTALMLALGWQAMFIIIGSIGFLVLIGWLILYKDPEKHKWLSREEFQYIRSLAVEAASGKDTVQSQNKITVVQWVKLFGQFSTWAMIIGDFALQYLFWFYITWLPTYLEKSEHLSISKTGFYASLPFIAGTLGVLIGGKISDWLIAKGMTRLNGRRYTIALGAVLTAVALLITAFVHNQGLAITLLTIGMFTYSLCSAPIWALATDVVESDAYVASIGSIQNFGGFLGGAFAPIVTGVLVASFGGFAIALIVTAILAFISAIMYAFVLRRTIQV</sequence>